<dbReference type="InParanoid" id="A0A059C8D4"/>
<accession>A0A059C8D4</accession>
<protein>
    <submittedName>
        <fullName evidence="1">Uncharacterized protein</fullName>
    </submittedName>
</protein>
<sequence>MRSCFKAFKAPSTAGNLPSSLQDFKYRQSNFSRAPTEGCKYTNQEHRSRISISKFGKLENSGLISKSVQPVRKKS</sequence>
<proteinExistence type="predicted"/>
<dbReference type="Gramene" id="KCW74474">
    <property type="protein sequence ID" value="KCW74474"/>
    <property type="gene ID" value="EUGRSUZ_E03176"/>
</dbReference>
<reference evidence="1" key="1">
    <citation type="submission" date="2013-07" db="EMBL/GenBank/DDBJ databases">
        <title>The genome of Eucalyptus grandis.</title>
        <authorList>
            <person name="Schmutz J."/>
            <person name="Hayes R."/>
            <person name="Myburg A."/>
            <person name="Tuskan G."/>
            <person name="Grattapaglia D."/>
            <person name="Rokhsar D.S."/>
        </authorList>
    </citation>
    <scope>NUCLEOTIDE SEQUENCE</scope>
    <source>
        <tissue evidence="1">Leaf extractions</tissue>
    </source>
</reference>
<dbReference type="AlphaFoldDB" id="A0A059C8D4"/>
<organism evidence="1">
    <name type="scientific">Eucalyptus grandis</name>
    <name type="common">Flooded gum</name>
    <dbReference type="NCBI Taxonomy" id="71139"/>
    <lineage>
        <taxon>Eukaryota</taxon>
        <taxon>Viridiplantae</taxon>
        <taxon>Streptophyta</taxon>
        <taxon>Embryophyta</taxon>
        <taxon>Tracheophyta</taxon>
        <taxon>Spermatophyta</taxon>
        <taxon>Magnoliopsida</taxon>
        <taxon>eudicotyledons</taxon>
        <taxon>Gunneridae</taxon>
        <taxon>Pentapetalae</taxon>
        <taxon>rosids</taxon>
        <taxon>malvids</taxon>
        <taxon>Myrtales</taxon>
        <taxon>Myrtaceae</taxon>
        <taxon>Myrtoideae</taxon>
        <taxon>Eucalypteae</taxon>
        <taxon>Eucalyptus</taxon>
    </lineage>
</organism>
<dbReference type="EMBL" id="KK198757">
    <property type="protein sequence ID" value="KCW74474.1"/>
    <property type="molecule type" value="Genomic_DNA"/>
</dbReference>
<name>A0A059C8D4_EUCGR</name>
<evidence type="ECO:0000313" key="1">
    <source>
        <dbReference type="EMBL" id="KCW74474.1"/>
    </source>
</evidence>
<gene>
    <name evidence="1" type="ORF">EUGRSUZ_E03176</name>
</gene>